<evidence type="ECO:0000256" key="1">
    <source>
        <dbReference type="ARBA" id="ARBA00022649"/>
    </source>
</evidence>
<protein>
    <recommendedName>
        <fullName evidence="7">DarT domain-containing protein</fullName>
    </recommendedName>
</protein>
<keyword evidence="4" id="KW-0548">Nucleotidyltransferase</keyword>
<proteinExistence type="inferred from homology"/>
<feature type="domain" description="DarT" evidence="7">
    <location>
        <begin position="1"/>
        <end position="164"/>
    </location>
</feature>
<comment type="caution">
    <text evidence="6">Lacks conserved residue(s) required for the propagation of feature annotation.</text>
</comment>
<sequence>MDGYGNYQYFDKDRADNFLNGVCLSVSFPNSKMFYTYRKKYPQINWVVLAISSKVLYEKNCLFFPSNAACGFYRQYEQTVFESHEIFAAMFADEVYSKKGILLRRINLSAHHPTDVQAEVICLEGIEPDYVKFCVFDNMDHMHRFQSNYYALNCILANQDFDFFNQRIVGE</sequence>
<organism evidence="8 9">
    <name type="scientific">Moraxella cuniculi DSM 21768</name>
    <dbReference type="NCBI Taxonomy" id="1122245"/>
    <lineage>
        <taxon>Bacteria</taxon>
        <taxon>Pseudomonadati</taxon>
        <taxon>Pseudomonadota</taxon>
        <taxon>Gammaproteobacteria</taxon>
        <taxon>Moraxellales</taxon>
        <taxon>Moraxellaceae</taxon>
        <taxon>Moraxella</taxon>
    </lineage>
</organism>
<dbReference type="Proteomes" id="UP000187495">
    <property type="component" value="Unassembled WGS sequence"/>
</dbReference>
<accession>A0A1N7EJ18</accession>
<evidence type="ECO:0000259" key="7">
    <source>
        <dbReference type="PROSITE" id="PS52018"/>
    </source>
</evidence>
<dbReference type="GO" id="GO:0003677">
    <property type="term" value="F:DNA binding"/>
    <property type="evidence" value="ECO:0007669"/>
    <property type="project" value="UniProtKB-UniRule"/>
</dbReference>
<dbReference type="PROSITE" id="PS52018">
    <property type="entry name" value="DART"/>
    <property type="match status" value="1"/>
</dbReference>
<keyword evidence="1 6" id="KW-1277">Toxin-antitoxin system</keyword>
<dbReference type="Pfam" id="PF14487">
    <property type="entry name" value="DarT"/>
    <property type="match status" value="1"/>
</dbReference>
<evidence type="ECO:0000256" key="5">
    <source>
        <dbReference type="ARBA" id="ARBA00023125"/>
    </source>
</evidence>
<keyword evidence="3" id="KW-0808">Transferase</keyword>
<keyword evidence="5 6" id="KW-0238">DNA-binding</keyword>
<dbReference type="STRING" id="34061.B0189_03545"/>
<name>A0A1N7EJ18_9GAMM</name>
<comment type="similarity">
    <text evidence="6">Belongs to the DarT ADP-ribosyltransferase family.</text>
</comment>
<evidence type="ECO:0000313" key="8">
    <source>
        <dbReference type="EMBL" id="SIR88024.1"/>
    </source>
</evidence>
<dbReference type="GO" id="GO:0016779">
    <property type="term" value="F:nucleotidyltransferase activity"/>
    <property type="evidence" value="ECO:0007669"/>
    <property type="project" value="UniProtKB-KW"/>
</dbReference>
<dbReference type="InterPro" id="IPR029494">
    <property type="entry name" value="DarT"/>
</dbReference>
<dbReference type="EMBL" id="FTNU01000005">
    <property type="protein sequence ID" value="SIR88024.1"/>
    <property type="molecule type" value="Genomic_DNA"/>
</dbReference>
<evidence type="ECO:0000256" key="4">
    <source>
        <dbReference type="ARBA" id="ARBA00022695"/>
    </source>
</evidence>
<gene>
    <name evidence="8" type="ORF">SAMN02745664_10569</name>
</gene>
<reference evidence="9" key="1">
    <citation type="submission" date="2017-01" db="EMBL/GenBank/DDBJ databases">
        <authorList>
            <person name="Varghese N."/>
            <person name="Submissions S."/>
        </authorList>
    </citation>
    <scope>NUCLEOTIDE SEQUENCE [LARGE SCALE GENOMIC DNA]</scope>
    <source>
        <strain evidence="9">DSM 21768</strain>
    </source>
</reference>
<keyword evidence="2" id="KW-0328">Glycosyltransferase</keyword>
<evidence type="ECO:0000256" key="3">
    <source>
        <dbReference type="ARBA" id="ARBA00022679"/>
    </source>
</evidence>
<dbReference type="GO" id="GO:0016757">
    <property type="term" value="F:glycosyltransferase activity"/>
    <property type="evidence" value="ECO:0007669"/>
    <property type="project" value="UniProtKB-KW"/>
</dbReference>
<evidence type="ECO:0000313" key="9">
    <source>
        <dbReference type="Proteomes" id="UP000187495"/>
    </source>
</evidence>
<evidence type="ECO:0000256" key="2">
    <source>
        <dbReference type="ARBA" id="ARBA00022676"/>
    </source>
</evidence>
<dbReference type="AlphaFoldDB" id="A0A1N7EJ18"/>
<evidence type="ECO:0000256" key="6">
    <source>
        <dbReference type="PROSITE-ProRule" id="PRU01362"/>
    </source>
</evidence>
<keyword evidence="9" id="KW-1185">Reference proteome</keyword>